<dbReference type="InParanoid" id="A0A401GRP3"/>
<comment type="caution">
    <text evidence="2">The sequence shown here is derived from an EMBL/GenBank/DDBJ whole genome shotgun (WGS) entry which is preliminary data.</text>
</comment>
<dbReference type="PANTHER" id="PTHR33096:SF1">
    <property type="entry name" value="CXC1-LIKE CYSTEINE CLUSTER ASSOCIATED WITH KDZ TRANSPOSASES DOMAIN-CONTAINING PROTEIN"/>
    <property type="match status" value="1"/>
</dbReference>
<evidence type="ECO:0000256" key="1">
    <source>
        <dbReference type="SAM" id="MobiDB-lite"/>
    </source>
</evidence>
<feature type="compositionally biased region" description="Polar residues" evidence="1">
    <location>
        <begin position="47"/>
        <end position="59"/>
    </location>
</feature>
<gene>
    <name evidence="2" type="ORF">SCP_0603730</name>
</gene>
<dbReference type="RefSeq" id="XP_027615307.1">
    <property type="nucleotide sequence ID" value="XM_027759506.1"/>
</dbReference>
<feature type="region of interest" description="Disordered" evidence="1">
    <location>
        <begin position="47"/>
        <end position="69"/>
    </location>
</feature>
<organism evidence="2 3">
    <name type="scientific">Sparassis crispa</name>
    <dbReference type="NCBI Taxonomy" id="139825"/>
    <lineage>
        <taxon>Eukaryota</taxon>
        <taxon>Fungi</taxon>
        <taxon>Dikarya</taxon>
        <taxon>Basidiomycota</taxon>
        <taxon>Agaricomycotina</taxon>
        <taxon>Agaricomycetes</taxon>
        <taxon>Polyporales</taxon>
        <taxon>Sparassidaceae</taxon>
        <taxon>Sparassis</taxon>
    </lineage>
</organism>
<proteinExistence type="predicted"/>
<dbReference type="Pfam" id="PF18758">
    <property type="entry name" value="KDZ"/>
    <property type="match status" value="1"/>
</dbReference>
<dbReference type="AlphaFoldDB" id="A0A401GRP3"/>
<keyword evidence="3" id="KW-1185">Reference proteome</keyword>
<evidence type="ECO:0000313" key="2">
    <source>
        <dbReference type="EMBL" id="GBE84394.1"/>
    </source>
</evidence>
<protein>
    <recommendedName>
        <fullName evidence="4">CxC2-like cysteine cluster KDZ transposase-associated domain-containing protein</fullName>
    </recommendedName>
</protein>
<evidence type="ECO:0008006" key="4">
    <source>
        <dbReference type="Google" id="ProtNLM"/>
    </source>
</evidence>
<sequence>MDGNQSLKLVDDLFRSGVTRSDGRMDRTDIWLTPEAVDQFKDEVARLNQQPQPSTSSGSAPGLPDDAHAELDDIDDDVAAEHGNTEGVLKPITVCVERWRNAGPKVHKKCLHCSHGELMKQPLAIIDKLIEVYGTNVKVGYDIACAFLKTLARSSLGPHATKARMSGVVPAFHGHGHNWGCQVHWHPLYMDDVGKEDFEGCERCFSESNALAPGTRLATSFHRHQAIEQFFGFWDEQKHIESGNFIYNNYKQALDIIMQDSEVLDVLSEELNIGPAEYERYLEEEREYLSGLKVEPPEVARKVDYMEALKHLEEAGQKCEQACVEFNNLDYNIIYKGYQKKEIAKVQMLYRTTYSWYEGVAEEVRLIEEELSIIERWLPGTQEYIEMTAELGRHKYRRALDNLERLVVQRLFELMKLGMSGVGYKLCEKIGKALKTRAEAIKKALAEYNRCALELSPARPTLTWSEVMDMVSLADFDLLRDARQDIHTLPWAQIHEKIAHHLYQTSQLAGFSEKVVCSRHIGRETGPTLGIPLPSWACYSNGDVYLAEDEEEDDGSHGIPGLSSELEAIHLVDFFDDLGRQ</sequence>
<dbReference type="OrthoDB" id="3251205at2759"/>
<dbReference type="Proteomes" id="UP000287166">
    <property type="component" value="Unassembled WGS sequence"/>
</dbReference>
<evidence type="ECO:0000313" key="3">
    <source>
        <dbReference type="Proteomes" id="UP000287166"/>
    </source>
</evidence>
<dbReference type="PANTHER" id="PTHR33096">
    <property type="entry name" value="CXC2 DOMAIN-CONTAINING PROTEIN"/>
    <property type="match status" value="1"/>
</dbReference>
<dbReference type="GeneID" id="38781311"/>
<dbReference type="InterPro" id="IPR040521">
    <property type="entry name" value="KDZ"/>
</dbReference>
<dbReference type="EMBL" id="BFAD01000006">
    <property type="protein sequence ID" value="GBE84394.1"/>
    <property type="molecule type" value="Genomic_DNA"/>
</dbReference>
<name>A0A401GRP3_9APHY</name>
<dbReference type="STRING" id="139825.A0A401GRP3"/>
<accession>A0A401GRP3</accession>
<reference evidence="2 3" key="1">
    <citation type="journal article" date="2018" name="Sci. Rep.">
        <title>Genome sequence of the cauliflower mushroom Sparassis crispa (Hanabiratake) and its association with beneficial usage.</title>
        <authorList>
            <person name="Kiyama R."/>
            <person name="Furutani Y."/>
            <person name="Kawaguchi K."/>
            <person name="Nakanishi T."/>
        </authorList>
    </citation>
    <scope>NUCLEOTIDE SEQUENCE [LARGE SCALE GENOMIC DNA]</scope>
</reference>